<proteinExistence type="inferred from homology"/>
<reference evidence="5" key="1">
    <citation type="submission" date="2014-04" db="EMBL/GenBank/DDBJ databases">
        <title>Evolutionary Origins and Diversification of the Mycorrhizal Mutualists.</title>
        <authorList>
            <consortium name="DOE Joint Genome Institute"/>
            <consortium name="Mycorrhizal Genomics Consortium"/>
            <person name="Kohler A."/>
            <person name="Kuo A."/>
            <person name="Nagy L.G."/>
            <person name="Floudas D."/>
            <person name="Copeland A."/>
            <person name="Barry K.W."/>
            <person name="Cichocki N."/>
            <person name="Veneault-Fourrey C."/>
            <person name="LaButti K."/>
            <person name="Lindquist E.A."/>
            <person name="Lipzen A."/>
            <person name="Lundell T."/>
            <person name="Morin E."/>
            <person name="Murat C."/>
            <person name="Riley R."/>
            <person name="Ohm R."/>
            <person name="Sun H."/>
            <person name="Tunlid A."/>
            <person name="Henrissat B."/>
            <person name="Grigoriev I.V."/>
            <person name="Hibbett D.S."/>
            <person name="Martin F."/>
        </authorList>
    </citation>
    <scope>NUCLEOTIDE SEQUENCE [LARGE SCALE GENOMIC DNA]</scope>
    <source>
        <strain evidence="5">FD-334 SS-4</strain>
    </source>
</reference>
<dbReference type="GO" id="GO:0016538">
    <property type="term" value="F:cyclin-dependent protein serine/threonine kinase regulator activity"/>
    <property type="evidence" value="ECO:0007669"/>
    <property type="project" value="TreeGrafter"/>
</dbReference>
<dbReference type="Proteomes" id="UP000054270">
    <property type="component" value="Unassembled WGS sequence"/>
</dbReference>
<evidence type="ECO:0000313" key="4">
    <source>
        <dbReference type="EMBL" id="KJA24224.1"/>
    </source>
</evidence>
<dbReference type="OMA" id="DYDLRMD"/>
<feature type="domain" description="Cyclin-like" evidence="3">
    <location>
        <begin position="84"/>
        <end position="169"/>
    </location>
</feature>
<dbReference type="GO" id="GO:0005634">
    <property type="term" value="C:nucleus"/>
    <property type="evidence" value="ECO:0007669"/>
    <property type="project" value="TreeGrafter"/>
</dbReference>
<protein>
    <recommendedName>
        <fullName evidence="3">Cyclin-like domain-containing protein</fullName>
    </recommendedName>
</protein>
<feature type="region of interest" description="Disordered" evidence="2">
    <location>
        <begin position="1"/>
        <end position="22"/>
    </location>
</feature>
<accession>A0A0D2NZZ4</accession>
<dbReference type="InterPro" id="IPR036915">
    <property type="entry name" value="Cyclin-like_sf"/>
</dbReference>
<dbReference type="AlphaFoldDB" id="A0A0D2NZZ4"/>
<keyword evidence="1" id="KW-0195">Cyclin</keyword>
<comment type="similarity">
    <text evidence="1">Belongs to the cyclin family.</text>
</comment>
<evidence type="ECO:0000259" key="3">
    <source>
        <dbReference type="SMART" id="SM00385"/>
    </source>
</evidence>
<name>A0A0D2NZZ4_HYPSF</name>
<dbReference type="SMART" id="SM00385">
    <property type="entry name" value="CYCLIN"/>
    <property type="match status" value="1"/>
</dbReference>
<dbReference type="SUPFAM" id="SSF47954">
    <property type="entry name" value="Cyclin-like"/>
    <property type="match status" value="1"/>
</dbReference>
<dbReference type="PANTHER" id="PTHR15615:SF10">
    <property type="entry name" value="PHO85 CYCLIN-2-RELATED"/>
    <property type="match status" value="1"/>
</dbReference>
<dbReference type="OrthoDB" id="10250320at2759"/>
<keyword evidence="5" id="KW-1185">Reference proteome</keyword>
<evidence type="ECO:0000256" key="1">
    <source>
        <dbReference type="RuleBase" id="RU000383"/>
    </source>
</evidence>
<dbReference type="EMBL" id="KN817538">
    <property type="protein sequence ID" value="KJA24224.1"/>
    <property type="molecule type" value="Genomic_DNA"/>
</dbReference>
<dbReference type="InterPro" id="IPR013763">
    <property type="entry name" value="Cyclin-like_dom"/>
</dbReference>
<feature type="compositionally biased region" description="Low complexity" evidence="2">
    <location>
        <begin position="1"/>
        <end position="21"/>
    </location>
</feature>
<dbReference type="InterPro" id="IPR013922">
    <property type="entry name" value="Cyclin_PHO80-like"/>
</dbReference>
<gene>
    <name evidence="4" type="ORF">HYPSUDRAFT_214685</name>
</gene>
<feature type="region of interest" description="Disordered" evidence="2">
    <location>
        <begin position="204"/>
        <end position="292"/>
    </location>
</feature>
<feature type="compositionally biased region" description="Low complexity" evidence="2">
    <location>
        <begin position="236"/>
        <end position="251"/>
    </location>
</feature>
<dbReference type="InterPro" id="IPR006671">
    <property type="entry name" value="Cyclin_N"/>
</dbReference>
<dbReference type="Gene3D" id="1.10.472.10">
    <property type="entry name" value="Cyclin-like"/>
    <property type="match status" value="1"/>
</dbReference>
<dbReference type="PANTHER" id="PTHR15615">
    <property type="match status" value="1"/>
</dbReference>
<sequence length="314" mass="34510">MFHISPASSTSSSSSSIHPSSLVDPATHSPALLELIDVKVSKQVIDYVVDRVVETVDYAMGHPTASSSRGRTSSRRPEHTKFTTFVDNVLTRAEVTMSTVLATLVYIDRSKPHLHIGLEQWALERVFLGALIVASKYLNDSTLKNVHWALCTGVFGKRDVGRIEREYLDVLNFELKITEDDLLSHHQGLSEVVSELAHSASALSFSSSHAHSERRHTRRRDMLAVPNMRVPELSPSGHASSESDTDSSFSSPRTPASMDTSPEEAPRAPTKATFRGHAHHAAPQPNSARKMISAVAQASTMEVRRLLMPRLTTS</sequence>
<organism evidence="4 5">
    <name type="scientific">Hypholoma sublateritium (strain FD-334 SS-4)</name>
    <dbReference type="NCBI Taxonomy" id="945553"/>
    <lineage>
        <taxon>Eukaryota</taxon>
        <taxon>Fungi</taxon>
        <taxon>Dikarya</taxon>
        <taxon>Basidiomycota</taxon>
        <taxon>Agaricomycotina</taxon>
        <taxon>Agaricomycetes</taxon>
        <taxon>Agaricomycetidae</taxon>
        <taxon>Agaricales</taxon>
        <taxon>Agaricineae</taxon>
        <taxon>Strophariaceae</taxon>
        <taxon>Hypholoma</taxon>
    </lineage>
</organism>
<dbReference type="CDD" id="cd20557">
    <property type="entry name" value="CYCLIN_ScPCL1-like"/>
    <property type="match status" value="1"/>
</dbReference>
<evidence type="ECO:0000313" key="5">
    <source>
        <dbReference type="Proteomes" id="UP000054270"/>
    </source>
</evidence>
<dbReference type="GO" id="GO:0000307">
    <property type="term" value="C:cyclin-dependent protein kinase holoenzyme complex"/>
    <property type="evidence" value="ECO:0007669"/>
    <property type="project" value="TreeGrafter"/>
</dbReference>
<dbReference type="GO" id="GO:0019901">
    <property type="term" value="F:protein kinase binding"/>
    <property type="evidence" value="ECO:0007669"/>
    <property type="project" value="InterPro"/>
</dbReference>
<evidence type="ECO:0000256" key="2">
    <source>
        <dbReference type="SAM" id="MobiDB-lite"/>
    </source>
</evidence>
<dbReference type="Pfam" id="PF00134">
    <property type="entry name" value="Cyclin_N"/>
    <property type="match status" value="1"/>
</dbReference>
<dbReference type="STRING" id="945553.A0A0D2NZZ4"/>